<feature type="transmembrane region" description="Helical" evidence="5">
    <location>
        <begin position="93"/>
        <end position="114"/>
    </location>
</feature>
<evidence type="ECO:0000256" key="1">
    <source>
        <dbReference type="ARBA" id="ARBA00004127"/>
    </source>
</evidence>
<feature type="transmembrane region" description="Helical" evidence="5">
    <location>
        <begin position="356"/>
        <end position="377"/>
    </location>
</feature>
<comment type="subcellular location">
    <subcellularLocation>
        <location evidence="1">Endomembrane system</location>
        <topology evidence="1">Multi-pass membrane protein</topology>
    </subcellularLocation>
</comment>
<evidence type="ECO:0000256" key="2">
    <source>
        <dbReference type="ARBA" id="ARBA00022692"/>
    </source>
</evidence>
<dbReference type="Proteomes" id="UP000230066">
    <property type="component" value="Unassembled WGS sequence"/>
</dbReference>
<feature type="transmembrane region" description="Helical" evidence="5">
    <location>
        <begin position="264"/>
        <end position="285"/>
    </location>
</feature>
<dbReference type="InterPro" id="IPR036259">
    <property type="entry name" value="MFS_trans_sf"/>
</dbReference>
<dbReference type="InterPro" id="IPR051337">
    <property type="entry name" value="OPA_Antiporter"/>
</dbReference>
<feature type="domain" description="Major facilitator superfamily (MFS) profile" evidence="6">
    <location>
        <begin position="189"/>
        <end position="388"/>
    </location>
</feature>
<evidence type="ECO:0000259" key="6">
    <source>
        <dbReference type="PROSITE" id="PS50850"/>
    </source>
</evidence>
<dbReference type="GO" id="GO:0061513">
    <property type="term" value="F:glucose 6-phosphate:phosphate antiporter activity"/>
    <property type="evidence" value="ECO:0007669"/>
    <property type="project" value="TreeGrafter"/>
</dbReference>
<reference evidence="7" key="1">
    <citation type="submission" date="2019-03" db="EMBL/GenBank/DDBJ databases">
        <title>Improved annotation for the trematode Fasciola hepatica.</title>
        <authorList>
            <person name="Choi Y.-J."/>
            <person name="Martin J."/>
            <person name="Mitreva M."/>
        </authorList>
    </citation>
    <scope>NUCLEOTIDE SEQUENCE [LARGE SCALE GENOMIC DNA]</scope>
</reference>
<sequence length="388" mass="41681">MLSSFIRPLFCSVVSSNPLFWLILCTINGLALGMSWPSVAKILRTSVPPRELATWWGIISAAVNLAGGLGPWIALSLFTVLSISFGEQRAWKFVLIMTGSGCVLSVLLLILHSSSRPGRDGRKMICTHDAGSSSGSTCLSNGLIQVVGDPQHTEKNDIKTGGSNELGLLRQWRKLTLSLSTTQRMLLCCSATVHLGSTFLRFAISNWFPIMLLRQKEEFGYSRGSVNSLISFYELGGILGNIFAGILSDVSVGRRQSWLNPRIPFILTQMGLASVVLVTVSFLVNTGVVRMWALLSMAFILGLTVFGTVSLCGVLAVELVPPSLSGTCHALTALAANVGAFLACSPMTWLSSQIGWPGTFMCSGMLGLLSVIPLCAISSMRRLRASSE</sequence>
<feature type="transmembrane region" description="Helical" evidence="5">
    <location>
        <begin position="230"/>
        <end position="252"/>
    </location>
</feature>
<gene>
    <name evidence="7" type="ORF">D915_005487</name>
</gene>
<comment type="caution">
    <text evidence="7">The sequence shown here is derived from an EMBL/GenBank/DDBJ whole genome shotgun (WGS) entry which is preliminary data.</text>
</comment>
<organism evidence="7 8">
    <name type="scientific">Fasciola hepatica</name>
    <name type="common">Liver fluke</name>
    <dbReference type="NCBI Taxonomy" id="6192"/>
    <lineage>
        <taxon>Eukaryota</taxon>
        <taxon>Metazoa</taxon>
        <taxon>Spiralia</taxon>
        <taxon>Lophotrochozoa</taxon>
        <taxon>Platyhelminthes</taxon>
        <taxon>Trematoda</taxon>
        <taxon>Digenea</taxon>
        <taxon>Plagiorchiida</taxon>
        <taxon>Echinostomata</taxon>
        <taxon>Echinostomatoidea</taxon>
        <taxon>Fasciolidae</taxon>
        <taxon>Fasciola</taxon>
    </lineage>
</organism>
<dbReference type="GO" id="GO:0035435">
    <property type="term" value="P:phosphate ion transmembrane transport"/>
    <property type="evidence" value="ECO:0007669"/>
    <property type="project" value="TreeGrafter"/>
</dbReference>
<feature type="transmembrane region" description="Helical" evidence="5">
    <location>
        <begin position="20"/>
        <end position="40"/>
    </location>
</feature>
<evidence type="ECO:0000256" key="3">
    <source>
        <dbReference type="ARBA" id="ARBA00022989"/>
    </source>
</evidence>
<dbReference type="Pfam" id="PF07690">
    <property type="entry name" value="MFS_1"/>
    <property type="match status" value="1"/>
</dbReference>
<feature type="transmembrane region" description="Helical" evidence="5">
    <location>
        <begin position="52"/>
        <end position="73"/>
    </location>
</feature>
<dbReference type="GO" id="GO:0016020">
    <property type="term" value="C:membrane"/>
    <property type="evidence" value="ECO:0007669"/>
    <property type="project" value="UniProtKB-ARBA"/>
</dbReference>
<evidence type="ECO:0000313" key="8">
    <source>
        <dbReference type="Proteomes" id="UP000230066"/>
    </source>
</evidence>
<protein>
    <recommendedName>
        <fullName evidence="6">Major facilitator superfamily (MFS) profile domain-containing protein</fullName>
    </recommendedName>
</protein>
<dbReference type="InterPro" id="IPR020846">
    <property type="entry name" value="MFS_dom"/>
</dbReference>
<dbReference type="AlphaFoldDB" id="A0A4E0RT47"/>
<name>A0A4E0RT47_FASHE</name>
<dbReference type="EMBL" id="JXXN02001947">
    <property type="protein sequence ID" value="THD23787.1"/>
    <property type="molecule type" value="Genomic_DNA"/>
</dbReference>
<keyword evidence="8" id="KW-1185">Reference proteome</keyword>
<keyword evidence="3 5" id="KW-1133">Transmembrane helix</keyword>
<accession>A0A4E0RT47</accession>
<dbReference type="GO" id="GO:0012505">
    <property type="term" value="C:endomembrane system"/>
    <property type="evidence" value="ECO:0007669"/>
    <property type="project" value="UniProtKB-SubCell"/>
</dbReference>
<dbReference type="Gene3D" id="1.20.1250.20">
    <property type="entry name" value="MFS general substrate transporter like domains"/>
    <property type="match status" value="2"/>
</dbReference>
<dbReference type="InterPro" id="IPR011701">
    <property type="entry name" value="MFS"/>
</dbReference>
<keyword evidence="4 5" id="KW-0472">Membrane</keyword>
<dbReference type="SUPFAM" id="SSF103473">
    <property type="entry name" value="MFS general substrate transporter"/>
    <property type="match status" value="1"/>
</dbReference>
<evidence type="ECO:0000256" key="5">
    <source>
        <dbReference type="SAM" id="Phobius"/>
    </source>
</evidence>
<evidence type="ECO:0000313" key="7">
    <source>
        <dbReference type="EMBL" id="THD23787.1"/>
    </source>
</evidence>
<dbReference type="PROSITE" id="PS50850">
    <property type="entry name" value="MFS"/>
    <property type="match status" value="1"/>
</dbReference>
<dbReference type="PANTHER" id="PTHR43826">
    <property type="entry name" value="GLUCOSE-6-PHOSPHATE EXCHANGER SLC37A4"/>
    <property type="match status" value="1"/>
</dbReference>
<proteinExistence type="predicted"/>
<evidence type="ECO:0000256" key="4">
    <source>
        <dbReference type="ARBA" id="ARBA00023136"/>
    </source>
</evidence>
<dbReference type="PANTHER" id="PTHR43826:SF3">
    <property type="entry name" value="GLUCOSE-6-PHOSPHATE EXCHANGER SLC37A4"/>
    <property type="match status" value="1"/>
</dbReference>
<feature type="transmembrane region" description="Helical" evidence="5">
    <location>
        <begin position="291"/>
        <end position="317"/>
    </location>
</feature>
<keyword evidence="2 5" id="KW-0812">Transmembrane</keyword>